<proteinExistence type="predicted"/>
<feature type="domain" description="PD-(D/E)XK endonuclease-like" evidence="1">
    <location>
        <begin position="2"/>
        <end position="106"/>
    </location>
</feature>
<accession>A0A382TIP4</accession>
<dbReference type="Pfam" id="PF12705">
    <property type="entry name" value="PDDEXK_1"/>
    <property type="match status" value="1"/>
</dbReference>
<protein>
    <recommendedName>
        <fullName evidence="1">PD-(D/E)XK endonuclease-like domain-containing protein</fullName>
    </recommendedName>
</protein>
<dbReference type="EMBL" id="UINC01136897">
    <property type="protein sequence ID" value="SVD21936.1"/>
    <property type="molecule type" value="Genomic_DNA"/>
</dbReference>
<gene>
    <name evidence="2" type="ORF">METZ01_LOCUS374790</name>
</gene>
<dbReference type="InterPro" id="IPR038726">
    <property type="entry name" value="PDDEXK_AddAB-type"/>
</dbReference>
<reference evidence="2" key="1">
    <citation type="submission" date="2018-05" db="EMBL/GenBank/DDBJ databases">
        <authorList>
            <person name="Lanie J.A."/>
            <person name="Ng W.-L."/>
            <person name="Kazmierczak K.M."/>
            <person name="Andrzejewski T.M."/>
            <person name="Davidsen T.M."/>
            <person name="Wayne K.J."/>
            <person name="Tettelin H."/>
            <person name="Glass J.I."/>
            <person name="Rusch D."/>
            <person name="Podicherti R."/>
            <person name="Tsui H.-C.T."/>
            <person name="Winkler M.E."/>
        </authorList>
    </citation>
    <scope>NUCLEOTIDE SEQUENCE</scope>
</reference>
<dbReference type="AlphaFoldDB" id="A0A382TIP4"/>
<evidence type="ECO:0000313" key="2">
    <source>
        <dbReference type="EMBL" id="SVD21936.1"/>
    </source>
</evidence>
<organism evidence="2">
    <name type="scientific">marine metagenome</name>
    <dbReference type="NCBI Taxonomy" id="408172"/>
    <lineage>
        <taxon>unclassified sequences</taxon>
        <taxon>metagenomes</taxon>
        <taxon>ecological metagenomes</taxon>
    </lineage>
</organism>
<name>A0A382TIP4_9ZZZZ</name>
<evidence type="ECO:0000259" key="1">
    <source>
        <dbReference type="Pfam" id="PF12705"/>
    </source>
</evidence>
<sequence length="204" mass="22605">QQRLLVIDYKSGFVSDDGGVDERYSDQLLLYAHLSVERFGIGSADAYLLSLREGLVPVDVSEEQRNKYVRRAIDEIRTYDQRVPGPQPAMPSEDTCRWCNHVCACDQVWDEIGSGQILEPWGGHALEGKLLDSPTMARNDLSAARIRVERGTVTGDVTISDIPRGPTGGLSEGSRVRIVGLRQIRDEAQGLAWVERKSQLLASP</sequence>
<dbReference type="Gene3D" id="3.90.320.10">
    <property type="match status" value="1"/>
</dbReference>
<feature type="non-terminal residue" evidence="2">
    <location>
        <position position="1"/>
    </location>
</feature>
<dbReference type="InterPro" id="IPR011604">
    <property type="entry name" value="PDDEXK-like_dom_sf"/>
</dbReference>